<dbReference type="RefSeq" id="WP_345720874.1">
    <property type="nucleotide sequence ID" value="NZ_BAABRU010000003.1"/>
</dbReference>
<gene>
    <name evidence="1" type="ORF">Hgul01_01018</name>
</gene>
<proteinExistence type="predicted"/>
<comment type="caution">
    <text evidence="1">The sequence shown here is derived from an EMBL/GenBank/DDBJ whole genome shotgun (WGS) entry which is preliminary data.</text>
</comment>
<evidence type="ECO:0000313" key="1">
    <source>
        <dbReference type="EMBL" id="GAA5527234.1"/>
    </source>
</evidence>
<organism evidence="1 2">
    <name type="scientific">Herpetosiphon gulosus</name>
    <dbReference type="NCBI Taxonomy" id="1973496"/>
    <lineage>
        <taxon>Bacteria</taxon>
        <taxon>Bacillati</taxon>
        <taxon>Chloroflexota</taxon>
        <taxon>Chloroflexia</taxon>
        <taxon>Herpetosiphonales</taxon>
        <taxon>Herpetosiphonaceae</taxon>
        <taxon>Herpetosiphon</taxon>
    </lineage>
</organism>
<keyword evidence="2" id="KW-1185">Reference proteome</keyword>
<evidence type="ECO:0000313" key="2">
    <source>
        <dbReference type="Proteomes" id="UP001428290"/>
    </source>
</evidence>
<sequence>MLDLHPTFERATTDAVAHFTPLIEVIAAIAHGDATRRAEVEFLLPQIDNNGWQIQAAVEAIWAGERNFSQLSAGLDTNSAAIVQAILVAVSQTPDPEEARLAKLIGEWRPIILTVAAAHFGVQHAYTDLDGFLPQLEAQAQWQTLAQRLRLLVAGDTNRQRLLADLDTTDTVIMQAIFHALDDQATTLQLIREERDRAAAQEEAHEQQQA</sequence>
<protein>
    <submittedName>
        <fullName evidence="1">Uncharacterized protein</fullName>
    </submittedName>
</protein>
<reference evidence="1 2" key="1">
    <citation type="submission" date="2024-02" db="EMBL/GenBank/DDBJ databases">
        <title>Herpetosiphon gulosus NBRC 112829.</title>
        <authorList>
            <person name="Ichikawa N."/>
            <person name="Katano-Makiyama Y."/>
            <person name="Hidaka K."/>
        </authorList>
    </citation>
    <scope>NUCLEOTIDE SEQUENCE [LARGE SCALE GENOMIC DNA]</scope>
    <source>
        <strain evidence="1 2">NBRC 112829</strain>
    </source>
</reference>
<dbReference type="Proteomes" id="UP001428290">
    <property type="component" value="Unassembled WGS sequence"/>
</dbReference>
<name>A0ABP9WVL6_9CHLR</name>
<dbReference type="EMBL" id="BAABRU010000003">
    <property type="protein sequence ID" value="GAA5527234.1"/>
    <property type="molecule type" value="Genomic_DNA"/>
</dbReference>
<accession>A0ABP9WVL6</accession>